<keyword evidence="2 11" id="KW-0547">Nucleotide-binding</keyword>
<dbReference type="GO" id="GO:0004176">
    <property type="term" value="F:ATP-dependent peptidase activity"/>
    <property type="evidence" value="ECO:0007669"/>
    <property type="project" value="InterPro"/>
</dbReference>
<accession>W9GBY4</accession>
<dbReference type="GO" id="GO:0000725">
    <property type="term" value="P:recombinational repair"/>
    <property type="evidence" value="ECO:0007669"/>
    <property type="project" value="UniProtKB-UniRule"/>
</dbReference>
<comment type="domain">
    <text evidence="11">The middle region has homology to RecA with ATPase motifs including the RadA KNRFG motif, while the C-terminus is homologous to Lon protease.</text>
</comment>
<evidence type="ECO:0000256" key="3">
    <source>
        <dbReference type="ARBA" id="ARBA00022763"/>
    </source>
</evidence>
<dbReference type="eggNOG" id="COG1066">
    <property type="taxonomic scope" value="Bacteria"/>
</dbReference>
<dbReference type="PANTHER" id="PTHR32472">
    <property type="entry name" value="DNA REPAIR PROTEIN RADA"/>
    <property type="match status" value="1"/>
</dbReference>
<keyword evidence="8 11" id="KW-0346">Stress response</keyword>
<dbReference type="Pfam" id="PF18073">
    <property type="entry name" value="Zn_ribbon_LapB"/>
    <property type="match status" value="1"/>
</dbReference>
<reference evidence="15 16" key="1">
    <citation type="submission" date="2013-08" db="EMBL/GenBank/DDBJ databases">
        <title>Intrasporangium oryzae NRRL B-24470.</title>
        <authorList>
            <person name="Liu H."/>
            <person name="Wang G."/>
        </authorList>
    </citation>
    <scope>NUCLEOTIDE SEQUENCE [LARGE SCALE GENOMIC DNA]</scope>
    <source>
        <strain evidence="15 16">NRRL B-24470</strain>
    </source>
</reference>
<dbReference type="InterPro" id="IPR020568">
    <property type="entry name" value="Ribosomal_Su5_D2-typ_SF"/>
</dbReference>
<dbReference type="PRINTS" id="PR01874">
    <property type="entry name" value="DNAREPAIRADA"/>
</dbReference>
<dbReference type="Proteomes" id="UP000019489">
    <property type="component" value="Unassembled WGS sequence"/>
</dbReference>
<dbReference type="InterPro" id="IPR004504">
    <property type="entry name" value="DNA_repair_RadA"/>
</dbReference>
<comment type="function">
    <text evidence="13">DNA-dependent ATPase involved in processing of recombination intermediates, plays a role in repairing DNA breaks. Stimulates the branch migration of RecA-mediated strand transfer reactions, allowing the 3' invading strand to extend heteroduplex DNA faster. Binds ssDNA in the presence of ADP but not other nucleotides, has ATPase activity that is stimulated by ssDNA and various branched DNA structures, but inhibited by SSB. Does not have RecA's homology-searching function.</text>
</comment>
<sequence length="469" mass="48107">MTRTGTRRAAGFRCSECGWTTVKWVGRCGECQAWGSVAEVGAAAARTAPATVTTPAVRIGEVDLTRAAARPTGVGEFDRVLGGGLVPGGVVLVAGEPGIGKSTLLLDVAARAARRGAQVLYVSGEESAAQVRTRAERIEAMADTLYLAAETDLATVLGQVESVGPELLVVDSVQTIASADVEGQAGNVSQVREVTASLIQAAKVKGIAVLLVGHVTKDGTIAGPRVLEHLVDVVIQFEGDRHSRLRLVRAVKNRFGPTDEVGCFDLSEVGIVGLADPSGLFLSSRDHAVPGTCVTVTLEGRRPLVAEVQALVATSTLPSPRRTSSGLDASRLAMIIAVLDKRAGAPVGSRDIFAATVGGVRITEPAADLAIVCAVASSVVDQALATDAIALGEVGLAGEVRRVTGLQRRLAEAARLGFRHALVPSGSLADVTVPDGLRAIEVADVPRAIAAMGRLAGARTTGALAGDNA</sequence>
<comment type="caution">
    <text evidence="15">The sequence shown here is derived from an EMBL/GenBank/DDBJ whole genome shotgun (WGS) entry which is preliminary data.</text>
</comment>
<evidence type="ECO:0000256" key="10">
    <source>
        <dbReference type="ARBA" id="ARBA00023204"/>
    </source>
</evidence>
<keyword evidence="6 13" id="KW-0862">Zinc</keyword>
<dbReference type="GO" id="GO:0006508">
    <property type="term" value="P:proteolysis"/>
    <property type="evidence" value="ECO:0007669"/>
    <property type="project" value="InterPro"/>
</dbReference>
<dbReference type="Pfam" id="PF05362">
    <property type="entry name" value="Lon_C"/>
    <property type="match status" value="1"/>
</dbReference>
<dbReference type="PATRIC" id="fig|1386089.3.peg.35"/>
<dbReference type="EMBL" id="AWSA01000001">
    <property type="protein sequence ID" value="EWT03555.1"/>
    <property type="molecule type" value="Genomic_DNA"/>
</dbReference>
<evidence type="ECO:0000313" key="16">
    <source>
        <dbReference type="Proteomes" id="UP000019489"/>
    </source>
</evidence>
<dbReference type="RefSeq" id="WP_211244822.1">
    <property type="nucleotide sequence ID" value="NZ_AWSA01000001.1"/>
</dbReference>
<protein>
    <recommendedName>
        <fullName evidence="11 12">DNA repair protein RadA</fullName>
    </recommendedName>
</protein>
<keyword evidence="16" id="KW-1185">Reference proteome</keyword>
<evidence type="ECO:0000256" key="7">
    <source>
        <dbReference type="ARBA" id="ARBA00022840"/>
    </source>
</evidence>
<dbReference type="Pfam" id="PF13481">
    <property type="entry name" value="AAA_25"/>
    <property type="match status" value="1"/>
</dbReference>
<keyword evidence="1 11" id="KW-0479">Metal-binding</keyword>
<feature type="short sequence motif" description="RadA KNRFG motif" evidence="11">
    <location>
        <begin position="252"/>
        <end position="256"/>
    </location>
</feature>
<dbReference type="SUPFAM" id="SSF54211">
    <property type="entry name" value="Ribosomal protein S5 domain 2-like"/>
    <property type="match status" value="1"/>
</dbReference>
<evidence type="ECO:0000313" key="15">
    <source>
        <dbReference type="EMBL" id="EWT03555.1"/>
    </source>
</evidence>
<dbReference type="InterPro" id="IPR041166">
    <property type="entry name" value="Rubredoxin_2"/>
</dbReference>
<gene>
    <name evidence="11" type="primary">radA</name>
    <name evidence="15" type="ORF">N865_08875</name>
</gene>
<dbReference type="Gene3D" id="3.30.230.10">
    <property type="match status" value="1"/>
</dbReference>
<keyword evidence="3 11" id="KW-0227">DNA damage</keyword>
<dbReference type="GO" id="GO:0005829">
    <property type="term" value="C:cytosol"/>
    <property type="evidence" value="ECO:0007669"/>
    <property type="project" value="TreeGrafter"/>
</dbReference>
<keyword evidence="7 11" id="KW-0067">ATP-binding</keyword>
<organism evidence="15 16">
    <name type="scientific">Intrasporangium oryzae NRRL B-24470</name>
    <dbReference type="NCBI Taxonomy" id="1386089"/>
    <lineage>
        <taxon>Bacteria</taxon>
        <taxon>Bacillati</taxon>
        <taxon>Actinomycetota</taxon>
        <taxon>Actinomycetes</taxon>
        <taxon>Micrococcales</taxon>
        <taxon>Intrasporangiaceae</taxon>
        <taxon>Intrasporangium</taxon>
    </lineage>
</organism>
<dbReference type="InterPro" id="IPR003593">
    <property type="entry name" value="AAA+_ATPase"/>
</dbReference>
<evidence type="ECO:0000256" key="1">
    <source>
        <dbReference type="ARBA" id="ARBA00022723"/>
    </source>
</evidence>
<dbReference type="FunFam" id="3.40.50.300:FF:000050">
    <property type="entry name" value="DNA repair protein RadA"/>
    <property type="match status" value="1"/>
</dbReference>
<evidence type="ECO:0000256" key="13">
    <source>
        <dbReference type="RuleBase" id="RU003555"/>
    </source>
</evidence>
<comment type="function">
    <text evidence="11">Plays a role in repairing double-strand DNA breaks, probably involving stabilizing or processing branched DNA or blocked replication forks.</text>
</comment>
<dbReference type="InterPro" id="IPR014721">
    <property type="entry name" value="Ribsml_uS5_D2-typ_fold_subgr"/>
</dbReference>
<evidence type="ECO:0000256" key="4">
    <source>
        <dbReference type="ARBA" id="ARBA00022771"/>
    </source>
</evidence>
<evidence type="ECO:0000256" key="12">
    <source>
        <dbReference type="NCBIfam" id="TIGR00416"/>
    </source>
</evidence>
<evidence type="ECO:0000256" key="8">
    <source>
        <dbReference type="ARBA" id="ARBA00023016"/>
    </source>
</evidence>
<proteinExistence type="inferred from homology"/>
<feature type="region of interest" description="Lon-protease-like" evidence="11">
    <location>
        <begin position="351"/>
        <end position="469"/>
    </location>
</feature>
<dbReference type="NCBIfam" id="TIGR00416">
    <property type="entry name" value="sms"/>
    <property type="match status" value="1"/>
</dbReference>
<dbReference type="Gene3D" id="3.40.50.300">
    <property type="entry name" value="P-loop containing nucleotide triphosphate hydrolases"/>
    <property type="match status" value="1"/>
</dbReference>
<keyword evidence="10 11" id="KW-0234">DNA repair</keyword>
<evidence type="ECO:0000256" key="6">
    <source>
        <dbReference type="ARBA" id="ARBA00022833"/>
    </source>
</evidence>
<dbReference type="GO" id="GO:0004252">
    <property type="term" value="F:serine-type endopeptidase activity"/>
    <property type="evidence" value="ECO:0007669"/>
    <property type="project" value="InterPro"/>
</dbReference>
<evidence type="ECO:0000256" key="2">
    <source>
        <dbReference type="ARBA" id="ARBA00022741"/>
    </source>
</evidence>
<evidence type="ECO:0000256" key="5">
    <source>
        <dbReference type="ARBA" id="ARBA00022801"/>
    </source>
</evidence>
<keyword evidence="4 13" id="KW-0863">Zinc-finger</keyword>
<evidence type="ECO:0000256" key="11">
    <source>
        <dbReference type="HAMAP-Rule" id="MF_01498"/>
    </source>
</evidence>
<dbReference type="GO" id="GO:0140664">
    <property type="term" value="F:ATP-dependent DNA damage sensor activity"/>
    <property type="evidence" value="ECO:0007669"/>
    <property type="project" value="InterPro"/>
</dbReference>
<evidence type="ECO:0000256" key="9">
    <source>
        <dbReference type="ARBA" id="ARBA00023125"/>
    </source>
</evidence>
<keyword evidence="5" id="KW-0378">Hydrolase</keyword>
<dbReference type="HAMAP" id="MF_01498">
    <property type="entry name" value="RadA_bact"/>
    <property type="match status" value="1"/>
</dbReference>
<dbReference type="InterPro" id="IPR008269">
    <property type="entry name" value="Lon_proteolytic"/>
</dbReference>
<dbReference type="SMART" id="SM00382">
    <property type="entry name" value="AAA"/>
    <property type="match status" value="1"/>
</dbReference>
<name>W9GBY4_9MICO</name>
<dbReference type="GO" id="GO:0008270">
    <property type="term" value="F:zinc ion binding"/>
    <property type="evidence" value="ECO:0007669"/>
    <property type="project" value="UniProtKB-KW"/>
</dbReference>
<dbReference type="PROSITE" id="PS50162">
    <property type="entry name" value="RECA_2"/>
    <property type="match status" value="1"/>
</dbReference>
<dbReference type="GO" id="GO:0003684">
    <property type="term" value="F:damaged DNA binding"/>
    <property type="evidence" value="ECO:0007669"/>
    <property type="project" value="InterPro"/>
</dbReference>
<keyword evidence="9 11" id="KW-0238">DNA-binding</keyword>
<dbReference type="InterPro" id="IPR027417">
    <property type="entry name" value="P-loop_NTPase"/>
</dbReference>
<comment type="similarity">
    <text evidence="11 13">Belongs to the RecA family. RadA subfamily.</text>
</comment>
<evidence type="ECO:0000259" key="14">
    <source>
        <dbReference type="PROSITE" id="PS50162"/>
    </source>
</evidence>
<dbReference type="AlphaFoldDB" id="W9GBY4"/>
<dbReference type="InterPro" id="IPR020588">
    <property type="entry name" value="RecA_ATP-bd"/>
</dbReference>
<feature type="domain" description="RecA family profile 1" evidence="14">
    <location>
        <begin position="66"/>
        <end position="215"/>
    </location>
</feature>
<dbReference type="GO" id="GO:0005524">
    <property type="term" value="F:ATP binding"/>
    <property type="evidence" value="ECO:0007669"/>
    <property type="project" value="UniProtKB-UniRule"/>
</dbReference>
<dbReference type="SUPFAM" id="SSF52540">
    <property type="entry name" value="P-loop containing nucleoside triphosphate hydrolases"/>
    <property type="match status" value="1"/>
</dbReference>
<dbReference type="STRING" id="1386089.N865_08875"/>
<feature type="binding site" evidence="11">
    <location>
        <begin position="95"/>
        <end position="102"/>
    </location>
    <ligand>
        <name>ATP</name>
        <dbReference type="ChEBI" id="CHEBI:30616"/>
    </ligand>
</feature>
<dbReference type="PANTHER" id="PTHR32472:SF10">
    <property type="entry name" value="DNA REPAIR PROTEIN RADA-LIKE PROTEIN"/>
    <property type="match status" value="1"/>
</dbReference>